<protein>
    <submittedName>
        <fullName evidence="1">Uncharacterized protein</fullName>
    </submittedName>
</protein>
<name>A0AAN9HPF2_CROPI</name>
<comment type="caution">
    <text evidence="1">The sequence shown here is derived from an EMBL/GenBank/DDBJ whole genome shotgun (WGS) entry which is preliminary data.</text>
</comment>
<keyword evidence="2" id="KW-1185">Reference proteome</keyword>
<proteinExistence type="predicted"/>
<sequence length="81" mass="8687">MVRALKSTSTTLSLSAITSSGISDRESSQDSLLMQGVQFAYRAHQFAGGLDSETLCAFEEIRQRLPGHIVGSRELLTGPSS</sequence>
<evidence type="ECO:0000313" key="2">
    <source>
        <dbReference type="Proteomes" id="UP001372338"/>
    </source>
</evidence>
<accession>A0AAN9HPF2</accession>
<dbReference type="Proteomes" id="UP001372338">
    <property type="component" value="Unassembled WGS sequence"/>
</dbReference>
<organism evidence="1 2">
    <name type="scientific">Crotalaria pallida</name>
    <name type="common">Smooth rattlebox</name>
    <name type="synonym">Crotalaria striata</name>
    <dbReference type="NCBI Taxonomy" id="3830"/>
    <lineage>
        <taxon>Eukaryota</taxon>
        <taxon>Viridiplantae</taxon>
        <taxon>Streptophyta</taxon>
        <taxon>Embryophyta</taxon>
        <taxon>Tracheophyta</taxon>
        <taxon>Spermatophyta</taxon>
        <taxon>Magnoliopsida</taxon>
        <taxon>eudicotyledons</taxon>
        <taxon>Gunneridae</taxon>
        <taxon>Pentapetalae</taxon>
        <taxon>rosids</taxon>
        <taxon>fabids</taxon>
        <taxon>Fabales</taxon>
        <taxon>Fabaceae</taxon>
        <taxon>Papilionoideae</taxon>
        <taxon>50 kb inversion clade</taxon>
        <taxon>genistoids sensu lato</taxon>
        <taxon>core genistoids</taxon>
        <taxon>Crotalarieae</taxon>
        <taxon>Crotalaria</taxon>
    </lineage>
</organism>
<reference evidence="1 2" key="1">
    <citation type="submission" date="2024-01" db="EMBL/GenBank/DDBJ databases">
        <title>The genomes of 5 underutilized Papilionoideae crops provide insights into root nodulation and disease resistanc.</title>
        <authorList>
            <person name="Yuan L."/>
        </authorList>
    </citation>
    <scope>NUCLEOTIDE SEQUENCE [LARGE SCALE GENOMIC DNA]</scope>
    <source>
        <strain evidence="1">ZHUSHIDOU_FW_LH</strain>
        <tissue evidence="1">Leaf</tissue>
    </source>
</reference>
<gene>
    <name evidence="1" type="ORF">RIF29_38155</name>
</gene>
<evidence type="ECO:0000313" key="1">
    <source>
        <dbReference type="EMBL" id="KAK7243362.1"/>
    </source>
</evidence>
<dbReference type="EMBL" id="JAYWIO010000008">
    <property type="protein sequence ID" value="KAK7243362.1"/>
    <property type="molecule type" value="Genomic_DNA"/>
</dbReference>
<dbReference type="AlphaFoldDB" id="A0AAN9HPF2"/>